<evidence type="ECO:0000256" key="5">
    <source>
        <dbReference type="ARBA" id="ARBA00023125"/>
    </source>
</evidence>
<gene>
    <name evidence="8" type="ORF">YH63_010615</name>
</gene>
<dbReference type="InterPro" id="IPR000847">
    <property type="entry name" value="LysR_HTH_N"/>
</dbReference>
<dbReference type="EMBL" id="LBIA02000001">
    <property type="protein sequence ID" value="TKT71833.1"/>
    <property type="molecule type" value="Genomic_DNA"/>
</dbReference>
<accession>A0A4V6BE12</accession>
<evidence type="ECO:0000256" key="2">
    <source>
        <dbReference type="ARBA" id="ARBA00009437"/>
    </source>
</evidence>
<dbReference type="Pfam" id="PF00126">
    <property type="entry name" value="HTH_1"/>
    <property type="match status" value="1"/>
</dbReference>
<reference evidence="8" key="1">
    <citation type="submission" date="2019-04" db="EMBL/GenBank/DDBJ databases">
        <title>Whole genome sequencing of cave bacteria.</title>
        <authorList>
            <person name="Gan H.M."/>
            <person name="Barton H."/>
            <person name="Savka M.A."/>
        </authorList>
    </citation>
    <scope>NUCLEOTIDE SEQUENCE [LARGE SCALE GENOMIC DNA]</scope>
    <source>
        <strain evidence="8">LC387</strain>
    </source>
</reference>
<dbReference type="CDD" id="cd08417">
    <property type="entry name" value="PBP2_Nitroaromatics_like"/>
    <property type="match status" value="1"/>
</dbReference>
<evidence type="ECO:0000256" key="6">
    <source>
        <dbReference type="ARBA" id="ARBA00023163"/>
    </source>
</evidence>
<keyword evidence="9" id="KW-1185">Reference proteome</keyword>
<dbReference type="OrthoDB" id="8339333at2"/>
<keyword evidence="3" id="KW-0536">Nodulation</keyword>
<dbReference type="InterPro" id="IPR036388">
    <property type="entry name" value="WH-like_DNA-bd_sf"/>
</dbReference>
<dbReference type="STRING" id="211460.YH63_08375"/>
<sequence length="324" mass="35736">MLNEIDLGRTDLNLLTLFEVVLKEGHVGRAAQRLNLSPSAVSHGLGRLRKLLNDPVFLRTPKGVVPTARALELAGPVAEILARVRNVISTAEPFDAAKSSRRFIIGAPDGVSSVFMPPLLALLHKRAPGIDIGLQQLLPPQGGRQIERAWEPLFDELDAGAIDIAIAPVDSAPARFVAETAYDEDFVAVMRSRHPFAARATLERFCTMRHLVVSMTGDPHGFVDDTLEKLGLSRRIALTVPNFAMGLATLSETDLIAAMPRRYVAMYARRFGLVSRELPFPLRSFSIRAVAPRVAMMDAGLAWMFALIREATERERSVRRRQTD</sequence>
<dbReference type="InterPro" id="IPR050389">
    <property type="entry name" value="LysR-type_TF"/>
</dbReference>
<dbReference type="Pfam" id="PF03466">
    <property type="entry name" value="LysR_substrate"/>
    <property type="match status" value="1"/>
</dbReference>
<keyword evidence="5" id="KW-0238">DNA-binding</keyword>
<dbReference type="Proteomes" id="UP000034832">
    <property type="component" value="Unassembled WGS sequence"/>
</dbReference>
<dbReference type="AlphaFoldDB" id="A0A4V6BE12"/>
<keyword evidence="6" id="KW-0804">Transcription</keyword>
<dbReference type="PANTHER" id="PTHR30118">
    <property type="entry name" value="HTH-TYPE TRANSCRIPTIONAL REGULATOR LEUO-RELATED"/>
    <property type="match status" value="1"/>
</dbReference>
<evidence type="ECO:0000313" key="8">
    <source>
        <dbReference type="EMBL" id="TKT71833.1"/>
    </source>
</evidence>
<evidence type="ECO:0000256" key="4">
    <source>
        <dbReference type="ARBA" id="ARBA00023015"/>
    </source>
</evidence>
<dbReference type="GO" id="GO:0003700">
    <property type="term" value="F:DNA-binding transcription factor activity"/>
    <property type="evidence" value="ECO:0007669"/>
    <property type="project" value="InterPro"/>
</dbReference>
<name>A0A4V6BE12_9BRAD</name>
<comment type="caution">
    <text evidence="8">The sequence shown here is derived from an EMBL/GenBank/DDBJ whole genome shotgun (WGS) entry which is preliminary data.</text>
</comment>
<dbReference type="PANTHER" id="PTHR30118:SF15">
    <property type="entry name" value="TRANSCRIPTIONAL REGULATORY PROTEIN"/>
    <property type="match status" value="1"/>
</dbReference>
<dbReference type="InterPro" id="IPR005119">
    <property type="entry name" value="LysR_subst-bd"/>
</dbReference>
<comment type="similarity">
    <text evidence="2">Belongs to the LysR transcriptional regulatory family.</text>
</comment>
<protein>
    <submittedName>
        <fullName evidence="8">LysR family transcriptional regulator</fullName>
    </submittedName>
</protein>
<evidence type="ECO:0000313" key="9">
    <source>
        <dbReference type="Proteomes" id="UP000034832"/>
    </source>
</evidence>
<dbReference type="InterPro" id="IPR036390">
    <property type="entry name" value="WH_DNA-bd_sf"/>
</dbReference>
<evidence type="ECO:0000256" key="1">
    <source>
        <dbReference type="ARBA" id="ARBA00003502"/>
    </source>
</evidence>
<comment type="function">
    <text evidence="1">NodD regulates the expression of the nodABCFE genes which encode other nodulation proteins. NodD is also a negative regulator of its own expression. Binds flavonoids as inducers.</text>
</comment>
<dbReference type="SUPFAM" id="SSF53850">
    <property type="entry name" value="Periplasmic binding protein-like II"/>
    <property type="match status" value="1"/>
</dbReference>
<dbReference type="RefSeq" id="WP_046827637.1">
    <property type="nucleotide sequence ID" value="NZ_LBIA02000001.1"/>
</dbReference>
<evidence type="ECO:0000256" key="3">
    <source>
        <dbReference type="ARBA" id="ARBA00022458"/>
    </source>
</evidence>
<dbReference type="SUPFAM" id="SSF46785">
    <property type="entry name" value="Winged helix' DNA-binding domain"/>
    <property type="match status" value="1"/>
</dbReference>
<dbReference type="InterPro" id="IPR037402">
    <property type="entry name" value="YidZ_PBP2"/>
</dbReference>
<dbReference type="Gene3D" id="1.10.10.10">
    <property type="entry name" value="Winged helix-like DNA-binding domain superfamily/Winged helix DNA-binding domain"/>
    <property type="match status" value="1"/>
</dbReference>
<organism evidence="8 9">
    <name type="scientific">Afipia massiliensis</name>
    <dbReference type="NCBI Taxonomy" id="211460"/>
    <lineage>
        <taxon>Bacteria</taxon>
        <taxon>Pseudomonadati</taxon>
        <taxon>Pseudomonadota</taxon>
        <taxon>Alphaproteobacteria</taxon>
        <taxon>Hyphomicrobiales</taxon>
        <taxon>Nitrobacteraceae</taxon>
        <taxon>Afipia</taxon>
    </lineage>
</organism>
<dbReference type="PROSITE" id="PS50931">
    <property type="entry name" value="HTH_LYSR"/>
    <property type="match status" value="1"/>
</dbReference>
<feature type="domain" description="HTH lysR-type" evidence="7">
    <location>
        <begin position="10"/>
        <end position="67"/>
    </location>
</feature>
<keyword evidence="4" id="KW-0805">Transcription regulation</keyword>
<evidence type="ECO:0000259" key="7">
    <source>
        <dbReference type="PROSITE" id="PS50931"/>
    </source>
</evidence>
<dbReference type="GO" id="GO:0003677">
    <property type="term" value="F:DNA binding"/>
    <property type="evidence" value="ECO:0007669"/>
    <property type="project" value="UniProtKB-KW"/>
</dbReference>
<dbReference type="Gene3D" id="3.40.190.10">
    <property type="entry name" value="Periplasmic binding protein-like II"/>
    <property type="match status" value="2"/>
</dbReference>
<proteinExistence type="inferred from homology"/>